<dbReference type="Proteomes" id="UP001611548">
    <property type="component" value="Unassembled WGS sequence"/>
</dbReference>
<name>A0ABW7UZT0_9ACTN</name>
<proteinExistence type="predicted"/>
<evidence type="ECO:0000256" key="1">
    <source>
        <dbReference type="SAM" id="Phobius"/>
    </source>
</evidence>
<keyword evidence="1" id="KW-0472">Membrane</keyword>
<sequence length="143" mass="14378">MSGAFGTGRAGKTAAGLLTAAGAVVSGTRAVWFWADQAGTARAVEHSATLADNARGGVLELQNLLNWGWLGVAAVLLAMAVPVGLVGMGRWLLFGFSALVCLPLGVAGWKLPAADGLDALALLFCGCVVSASAVALLTSPRQT</sequence>
<comment type="caution">
    <text evidence="2">The sequence shown here is derived from an EMBL/GenBank/DDBJ whole genome shotgun (WGS) entry which is preliminary data.</text>
</comment>
<evidence type="ECO:0000313" key="2">
    <source>
        <dbReference type="EMBL" id="MFI1967396.1"/>
    </source>
</evidence>
<keyword evidence="1" id="KW-0812">Transmembrane</keyword>
<dbReference type="RefSeq" id="WP_055473863.1">
    <property type="nucleotide sequence ID" value="NZ_JBIRWE010000018.1"/>
</dbReference>
<feature type="transmembrane region" description="Helical" evidence="1">
    <location>
        <begin position="117"/>
        <end position="137"/>
    </location>
</feature>
<keyword evidence="1" id="KW-1133">Transmembrane helix</keyword>
<evidence type="ECO:0000313" key="3">
    <source>
        <dbReference type="Proteomes" id="UP001611548"/>
    </source>
</evidence>
<organism evidence="2 3">
    <name type="scientific">Streptomyces pathocidini</name>
    <dbReference type="NCBI Taxonomy" id="1650571"/>
    <lineage>
        <taxon>Bacteria</taxon>
        <taxon>Bacillati</taxon>
        <taxon>Actinomycetota</taxon>
        <taxon>Actinomycetes</taxon>
        <taxon>Kitasatosporales</taxon>
        <taxon>Streptomycetaceae</taxon>
        <taxon>Streptomyces</taxon>
    </lineage>
</organism>
<protein>
    <submittedName>
        <fullName evidence="2">Uncharacterized protein</fullName>
    </submittedName>
</protein>
<feature type="transmembrane region" description="Helical" evidence="1">
    <location>
        <begin position="67"/>
        <end position="86"/>
    </location>
</feature>
<gene>
    <name evidence="2" type="ORF">ACH429_25300</name>
</gene>
<reference evidence="2 3" key="1">
    <citation type="submission" date="2024-10" db="EMBL/GenBank/DDBJ databases">
        <title>The Natural Products Discovery Center: Release of the First 8490 Sequenced Strains for Exploring Actinobacteria Biosynthetic Diversity.</title>
        <authorList>
            <person name="Kalkreuter E."/>
            <person name="Kautsar S.A."/>
            <person name="Yang D."/>
            <person name="Bader C.D."/>
            <person name="Teijaro C.N."/>
            <person name="Fluegel L."/>
            <person name="Davis C.M."/>
            <person name="Simpson J.R."/>
            <person name="Lauterbach L."/>
            <person name="Steele A.D."/>
            <person name="Gui C."/>
            <person name="Meng S."/>
            <person name="Li G."/>
            <person name="Viehrig K."/>
            <person name="Ye F."/>
            <person name="Su P."/>
            <person name="Kiefer A.F."/>
            <person name="Nichols A."/>
            <person name="Cepeda A.J."/>
            <person name="Yan W."/>
            <person name="Fan B."/>
            <person name="Jiang Y."/>
            <person name="Adhikari A."/>
            <person name="Zheng C.-J."/>
            <person name="Schuster L."/>
            <person name="Cowan T.M."/>
            <person name="Smanski M.J."/>
            <person name="Chevrette M.G."/>
            <person name="De Carvalho L.P.S."/>
            <person name="Shen B."/>
        </authorList>
    </citation>
    <scope>NUCLEOTIDE SEQUENCE [LARGE SCALE GENOMIC DNA]</scope>
    <source>
        <strain evidence="2 3">NPDC020327</strain>
    </source>
</reference>
<feature type="transmembrane region" description="Helical" evidence="1">
    <location>
        <begin position="91"/>
        <end position="111"/>
    </location>
</feature>
<accession>A0ABW7UZT0</accession>
<dbReference type="EMBL" id="JBIRWE010000018">
    <property type="protein sequence ID" value="MFI1967396.1"/>
    <property type="molecule type" value="Genomic_DNA"/>
</dbReference>
<keyword evidence="3" id="KW-1185">Reference proteome</keyword>